<dbReference type="SUPFAM" id="SSF54862">
    <property type="entry name" value="4Fe-4S ferredoxins"/>
    <property type="match status" value="1"/>
</dbReference>
<keyword evidence="3" id="KW-0411">Iron-sulfur</keyword>
<keyword evidence="6" id="KW-1185">Reference proteome</keyword>
<dbReference type="PANTHER" id="PTHR43193:SF2">
    <property type="entry name" value="POLYFERREDOXIN PROTEIN FWDF"/>
    <property type="match status" value="1"/>
</dbReference>
<keyword evidence="1" id="KW-0479">Metal-binding</keyword>
<keyword evidence="2" id="KW-0408">Iron</keyword>
<dbReference type="Gene3D" id="3.30.70.20">
    <property type="match status" value="1"/>
</dbReference>
<evidence type="ECO:0000313" key="5">
    <source>
        <dbReference type="EMBL" id="SDO88918.1"/>
    </source>
</evidence>
<feature type="domain" description="4Fe-4S ferredoxin-type" evidence="4">
    <location>
        <begin position="5"/>
        <end position="34"/>
    </location>
</feature>
<feature type="domain" description="4Fe-4S ferredoxin-type" evidence="4">
    <location>
        <begin position="41"/>
        <end position="70"/>
    </location>
</feature>
<dbReference type="OrthoDB" id="9804603at2"/>
<evidence type="ECO:0000256" key="2">
    <source>
        <dbReference type="ARBA" id="ARBA00023004"/>
    </source>
</evidence>
<dbReference type="InterPro" id="IPR017896">
    <property type="entry name" value="4Fe4S_Fe-S-bd"/>
</dbReference>
<evidence type="ECO:0000256" key="1">
    <source>
        <dbReference type="ARBA" id="ARBA00022723"/>
    </source>
</evidence>
<dbReference type="InterPro" id="IPR017900">
    <property type="entry name" value="4Fe4S_Fe_S_CS"/>
</dbReference>
<evidence type="ECO:0000259" key="4">
    <source>
        <dbReference type="PROSITE" id="PS51379"/>
    </source>
</evidence>
<dbReference type="AlphaFoldDB" id="A0A1H0N8D5"/>
<evidence type="ECO:0000313" key="6">
    <source>
        <dbReference type="Proteomes" id="UP000199073"/>
    </source>
</evidence>
<organism evidence="5 6">
    <name type="scientific">Desulforhopalus singaporensis</name>
    <dbReference type="NCBI Taxonomy" id="91360"/>
    <lineage>
        <taxon>Bacteria</taxon>
        <taxon>Pseudomonadati</taxon>
        <taxon>Thermodesulfobacteriota</taxon>
        <taxon>Desulfobulbia</taxon>
        <taxon>Desulfobulbales</taxon>
        <taxon>Desulfocapsaceae</taxon>
        <taxon>Desulforhopalus</taxon>
    </lineage>
</organism>
<dbReference type="GO" id="GO:0051536">
    <property type="term" value="F:iron-sulfur cluster binding"/>
    <property type="evidence" value="ECO:0007669"/>
    <property type="project" value="UniProtKB-KW"/>
</dbReference>
<name>A0A1H0N8D5_9BACT</name>
<gene>
    <name evidence="5" type="ORF">SAMN05660330_01293</name>
</gene>
<evidence type="ECO:0000256" key="3">
    <source>
        <dbReference type="ARBA" id="ARBA00023014"/>
    </source>
</evidence>
<protein>
    <submittedName>
        <fullName evidence="5">2-oxoglutarate ferredoxin oxidoreductase subunit delta</fullName>
    </submittedName>
</protein>
<reference evidence="5 6" key="1">
    <citation type="submission" date="2016-10" db="EMBL/GenBank/DDBJ databases">
        <authorList>
            <person name="de Groot N.N."/>
        </authorList>
    </citation>
    <scope>NUCLEOTIDE SEQUENCE [LARGE SCALE GENOMIC DNA]</scope>
    <source>
        <strain evidence="5 6">DSM 12130</strain>
    </source>
</reference>
<dbReference type="GO" id="GO:0046872">
    <property type="term" value="F:metal ion binding"/>
    <property type="evidence" value="ECO:0007669"/>
    <property type="project" value="UniProtKB-KW"/>
</dbReference>
<dbReference type="PROSITE" id="PS51379">
    <property type="entry name" value="4FE4S_FER_2"/>
    <property type="match status" value="2"/>
</dbReference>
<dbReference type="PROSITE" id="PS00198">
    <property type="entry name" value="4FE4S_FER_1"/>
    <property type="match status" value="2"/>
</dbReference>
<accession>A0A1H0N8D5</accession>
<dbReference type="EMBL" id="FNJI01000007">
    <property type="protein sequence ID" value="SDO88918.1"/>
    <property type="molecule type" value="Genomic_DNA"/>
</dbReference>
<dbReference type="PANTHER" id="PTHR43193">
    <property type="match status" value="1"/>
</dbReference>
<proteinExistence type="predicted"/>
<sequence length="70" mass="7719">MKKNKTLVINSARCKACGLCIHFCPKKALSLCGEFNDMGYNFVQSDQELCVKCNTCGTICPDVVLKVVED</sequence>
<dbReference type="Proteomes" id="UP000199073">
    <property type="component" value="Unassembled WGS sequence"/>
</dbReference>
<dbReference type="Pfam" id="PF12838">
    <property type="entry name" value="Fer4_7"/>
    <property type="match status" value="1"/>
</dbReference>
<dbReference type="STRING" id="91360.SAMN05660330_01293"/>
<dbReference type="InterPro" id="IPR052977">
    <property type="entry name" value="Polyferredoxin-like_ET"/>
</dbReference>
<dbReference type="RefSeq" id="WP_092220947.1">
    <property type="nucleotide sequence ID" value="NZ_FNJI01000007.1"/>
</dbReference>